<proteinExistence type="predicted"/>
<name>A0A432MLZ1_9BACT</name>
<dbReference type="PROSITE" id="PS51332">
    <property type="entry name" value="B12_BINDING"/>
    <property type="match status" value="1"/>
</dbReference>
<dbReference type="Proteomes" id="UP000280296">
    <property type="component" value="Unassembled WGS sequence"/>
</dbReference>
<feature type="domain" description="B12-binding" evidence="1">
    <location>
        <begin position="95"/>
        <end position="222"/>
    </location>
</feature>
<evidence type="ECO:0000313" key="2">
    <source>
        <dbReference type="EMBL" id="RUL88422.1"/>
    </source>
</evidence>
<keyword evidence="3" id="KW-1185">Reference proteome</keyword>
<dbReference type="AlphaFoldDB" id="A0A432MLZ1"/>
<dbReference type="GO" id="GO:0046872">
    <property type="term" value="F:metal ion binding"/>
    <property type="evidence" value="ECO:0007669"/>
    <property type="project" value="InterPro"/>
</dbReference>
<evidence type="ECO:0000313" key="3">
    <source>
        <dbReference type="Proteomes" id="UP000280296"/>
    </source>
</evidence>
<dbReference type="Pfam" id="PF02607">
    <property type="entry name" value="B12-binding_2"/>
    <property type="match status" value="1"/>
</dbReference>
<gene>
    <name evidence="2" type="ORF">TsocGM_06820</name>
</gene>
<sequence>MNAAADPSPFFAYDRRLVQLDRLGAVELVDRFLEGSGHDVAALDSDVFVPALELTGQQWEEGRITVAHEHSISEVTRDLILRHGPRLWAAPEAITGTAVSCCAPNERHVLALMMGSDLLRAAGLQVHLLGEGAPADSVRDFIEQVGADVLALSVSLPEHRDDARSLIALARSSRPWLLVLAGGRGLNGLSDPASHVGADFASNDLRTLHRILPGLLASHSSLRRSDQPS</sequence>
<reference evidence="2 3" key="1">
    <citation type="submission" date="2018-12" db="EMBL/GenBank/DDBJ databases">
        <authorList>
            <person name="Toschakov S.V."/>
        </authorList>
    </citation>
    <scope>NUCLEOTIDE SEQUENCE [LARGE SCALE GENOMIC DNA]</scope>
    <source>
        <strain evidence="2 3">GM2012</strain>
    </source>
</reference>
<dbReference type="Gene3D" id="1.10.1240.10">
    <property type="entry name" value="Methionine synthase domain"/>
    <property type="match status" value="1"/>
</dbReference>
<dbReference type="RefSeq" id="WP_126724559.1">
    <property type="nucleotide sequence ID" value="NZ_RYZH01000010.1"/>
</dbReference>
<dbReference type="Gene3D" id="3.40.50.280">
    <property type="entry name" value="Cobalamin-binding domain"/>
    <property type="match status" value="1"/>
</dbReference>
<protein>
    <submittedName>
        <fullName evidence="2">Cobalamin B12-binding domain-containing protein</fullName>
    </submittedName>
</protein>
<dbReference type="InterPro" id="IPR003759">
    <property type="entry name" value="Cbl-bd_cap"/>
</dbReference>
<dbReference type="OrthoDB" id="9809348at2"/>
<accession>A0A432MLZ1</accession>
<reference evidence="2 3" key="2">
    <citation type="submission" date="2019-01" db="EMBL/GenBank/DDBJ databases">
        <title>Tautonia sociabilis, a novel thermotolerant planctomycete of Isosphaeraceae family, isolated from a 4000 m deep subterranean habitat.</title>
        <authorList>
            <person name="Kovaleva O.L."/>
            <person name="Elcheninov A.G."/>
            <person name="Van Heerden E."/>
            <person name="Toshchakov S.V."/>
            <person name="Novikov A."/>
            <person name="Bonch-Osmolovskaya E.A."/>
            <person name="Kublanov I.V."/>
        </authorList>
    </citation>
    <scope>NUCLEOTIDE SEQUENCE [LARGE SCALE GENOMIC DNA]</scope>
    <source>
        <strain evidence="2 3">GM2012</strain>
    </source>
</reference>
<dbReference type="InterPro" id="IPR036594">
    <property type="entry name" value="Meth_synthase_dom"/>
</dbReference>
<dbReference type="Pfam" id="PF02310">
    <property type="entry name" value="B12-binding"/>
    <property type="match status" value="1"/>
</dbReference>
<dbReference type="InterPro" id="IPR036724">
    <property type="entry name" value="Cobalamin-bd_sf"/>
</dbReference>
<organism evidence="2 3">
    <name type="scientific">Tautonia sociabilis</name>
    <dbReference type="NCBI Taxonomy" id="2080755"/>
    <lineage>
        <taxon>Bacteria</taxon>
        <taxon>Pseudomonadati</taxon>
        <taxon>Planctomycetota</taxon>
        <taxon>Planctomycetia</taxon>
        <taxon>Isosphaerales</taxon>
        <taxon>Isosphaeraceae</taxon>
        <taxon>Tautonia</taxon>
    </lineage>
</organism>
<dbReference type="GO" id="GO:0031419">
    <property type="term" value="F:cobalamin binding"/>
    <property type="evidence" value="ECO:0007669"/>
    <property type="project" value="InterPro"/>
</dbReference>
<dbReference type="SUPFAM" id="SSF52242">
    <property type="entry name" value="Cobalamin (vitamin B12)-binding domain"/>
    <property type="match status" value="1"/>
</dbReference>
<evidence type="ECO:0000259" key="1">
    <source>
        <dbReference type="PROSITE" id="PS51332"/>
    </source>
</evidence>
<dbReference type="InterPro" id="IPR006158">
    <property type="entry name" value="Cobalamin-bd"/>
</dbReference>
<comment type="caution">
    <text evidence="2">The sequence shown here is derived from an EMBL/GenBank/DDBJ whole genome shotgun (WGS) entry which is preliminary data.</text>
</comment>
<dbReference type="EMBL" id="RYZH01000010">
    <property type="protein sequence ID" value="RUL88422.1"/>
    <property type="molecule type" value="Genomic_DNA"/>
</dbReference>